<accession>A0A376ABD9</accession>
<dbReference type="RefSeq" id="WP_115672196.1">
    <property type="nucleotide sequence ID" value="NZ_UEYP01000017.1"/>
</dbReference>
<proteinExistence type="predicted"/>
<dbReference type="Proteomes" id="UP000254764">
    <property type="component" value="Unassembled WGS sequence"/>
</dbReference>
<dbReference type="EMBL" id="UEYP01000017">
    <property type="protein sequence ID" value="SSC65058.1"/>
    <property type="molecule type" value="Genomic_DNA"/>
</dbReference>
<keyword evidence="1" id="KW-0732">Signal</keyword>
<keyword evidence="3" id="KW-1185">Reference proteome</keyword>
<protein>
    <recommendedName>
        <fullName evidence="4">Secreted protein</fullName>
    </recommendedName>
</protein>
<feature type="signal peptide" evidence="1">
    <location>
        <begin position="1"/>
        <end position="19"/>
    </location>
</feature>
<evidence type="ECO:0000313" key="2">
    <source>
        <dbReference type="EMBL" id="SSC65058.1"/>
    </source>
</evidence>
<gene>
    <name evidence="2" type="ORF">RHIZ70_766</name>
</gene>
<evidence type="ECO:0000313" key="3">
    <source>
        <dbReference type="Proteomes" id="UP000254764"/>
    </source>
</evidence>
<reference evidence="3" key="1">
    <citation type="submission" date="2018-07" db="EMBL/GenBank/DDBJ databases">
        <authorList>
            <person name="Peiro R."/>
            <person name="Begona"/>
            <person name="Cbmso G."/>
            <person name="Lopez M."/>
            <person name="Gonzalez S."/>
        </authorList>
    </citation>
    <scope>NUCLEOTIDE SEQUENCE [LARGE SCALE GENOMIC DNA]</scope>
</reference>
<dbReference type="OrthoDB" id="8408195at2"/>
<feature type="chain" id="PRO_5016729822" description="Secreted protein" evidence="1">
    <location>
        <begin position="20"/>
        <end position="75"/>
    </location>
</feature>
<dbReference type="AlphaFoldDB" id="A0A376ABD9"/>
<organism evidence="2 3">
    <name type="scientific">Ciceribacter selenitireducens ATCC BAA-1503</name>
    <dbReference type="NCBI Taxonomy" id="1336235"/>
    <lineage>
        <taxon>Bacteria</taxon>
        <taxon>Pseudomonadati</taxon>
        <taxon>Pseudomonadota</taxon>
        <taxon>Alphaproteobacteria</taxon>
        <taxon>Hyphomicrobiales</taxon>
        <taxon>Rhizobiaceae</taxon>
        <taxon>Ciceribacter</taxon>
    </lineage>
</organism>
<evidence type="ECO:0008006" key="4">
    <source>
        <dbReference type="Google" id="ProtNLM"/>
    </source>
</evidence>
<name>A0A376ABD9_9HYPH</name>
<sequence length="75" mass="7894">MRKILIASLFTLSATCAFAGVPGWITENWGTEDVSAGTVCKVKDIHVLTASAEDCTTIGGQATHTLTQSVEPITK</sequence>
<evidence type="ECO:0000256" key="1">
    <source>
        <dbReference type="SAM" id="SignalP"/>
    </source>
</evidence>